<name>A0A9N9P425_9GLOM</name>
<feature type="non-terminal residue" evidence="1">
    <location>
        <position position="1"/>
    </location>
</feature>
<dbReference type="AlphaFoldDB" id="A0A9N9P425"/>
<dbReference type="Proteomes" id="UP000789405">
    <property type="component" value="Unassembled WGS sequence"/>
</dbReference>
<organism evidence="1 2">
    <name type="scientific">Dentiscutata erythropus</name>
    <dbReference type="NCBI Taxonomy" id="1348616"/>
    <lineage>
        <taxon>Eukaryota</taxon>
        <taxon>Fungi</taxon>
        <taxon>Fungi incertae sedis</taxon>
        <taxon>Mucoromycota</taxon>
        <taxon>Glomeromycotina</taxon>
        <taxon>Glomeromycetes</taxon>
        <taxon>Diversisporales</taxon>
        <taxon>Gigasporaceae</taxon>
        <taxon>Dentiscutata</taxon>
    </lineage>
</organism>
<evidence type="ECO:0000313" key="1">
    <source>
        <dbReference type="EMBL" id="CAG8782732.1"/>
    </source>
</evidence>
<evidence type="ECO:0000313" key="2">
    <source>
        <dbReference type="Proteomes" id="UP000789405"/>
    </source>
</evidence>
<accession>A0A9N9P425</accession>
<dbReference type="EMBL" id="CAJVPY010022403">
    <property type="protein sequence ID" value="CAG8782732.1"/>
    <property type="molecule type" value="Genomic_DNA"/>
</dbReference>
<keyword evidence="2" id="KW-1185">Reference proteome</keyword>
<comment type="caution">
    <text evidence="1">The sequence shown here is derived from an EMBL/GenBank/DDBJ whole genome shotgun (WGS) entry which is preliminary data.</text>
</comment>
<sequence length="161" mass="18449">LEENVALEKKECWVPNKRNLCRNYLKKCQYFKNQYTQEEQKVILSLEVAKDHKSIQQNFVNDNNDKSSLPLIHLFTSYPSTSSLSISYTPVSDLSISHSFTSGLSTSHLSTKTTKQSFLENLVTNWIELSNQENSFDNNHSDLNFSFGGRNIHPADNEEAK</sequence>
<gene>
    <name evidence="1" type="ORF">DERYTH_LOCUS19848</name>
</gene>
<protein>
    <submittedName>
        <fullName evidence="1">9943_t:CDS:1</fullName>
    </submittedName>
</protein>
<reference evidence="1" key="1">
    <citation type="submission" date="2021-06" db="EMBL/GenBank/DDBJ databases">
        <authorList>
            <person name="Kallberg Y."/>
            <person name="Tangrot J."/>
            <person name="Rosling A."/>
        </authorList>
    </citation>
    <scope>NUCLEOTIDE SEQUENCE</scope>
    <source>
        <strain evidence="1">MA453B</strain>
    </source>
</reference>
<proteinExistence type="predicted"/>